<dbReference type="InterPro" id="IPR055768">
    <property type="entry name" value="DUF7344"/>
</dbReference>
<dbReference type="Gene3D" id="1.10.10.10">
    <property type="entry name" value="Winged helix-like DNA-binding domain superfamily/Winged helix DNA-binding domain"/>
    <property type="match status" value="1"/>
</dbReference>
<sequence length="115" mass="12592">MSKRDTLNWSSVFDCLANDERRTVLSFLLDEGGQVSITDVATHLAVDEDDADAVHRARVHLHHIHLPKLSAAGLITWSRDQDTVRETPLAYQLPVGAITTASATAAQDGERQTSD</sequence>
<dbReference type="Proteomes" id="UP000304382">
    <property type="component" value="Unassembled WGS sequence"/>
</dbReference>
<dbReference type="EMBL" id="BIXZ01000008">
    <property type="protein sequence ID" value="GCF15511.1"/>
    <property type="molecule type" value="Genomic_DNA"/>
</dbReference>
<dbReference type="AlphaFoldDB" id="A0A4C2ELT6"/>
<dbReference type="RefSeq" id="WP_137685023.1">
    <property type="nucleotide sequence ID" value="NZ_BIXZ01000008.1"/>
</dbReference>
<dbReference type="Pfam" id="PF24035">
    <property type="entry name" value="DUF7344"/>
    <property type="match status" value="1"/>
</dbReference>
<organism evidence="2 3">
    <name type="scientific">Haloarcula mannanilytica</name>
    <dbReference type="NCBI Taxonomy" id="2509225"/>
    <lineage>
        <taxon>Archaea</taxon>
        <taxon>Methanobacteriati</taxon>
        <taxon>Methanobacteriota</taxon>
        <taxon>Stenosarchaea group</taxon>
        <taxon>Halobacteria</taxon>
        <taxon>Halobacteriales</taxon>
        <taxon>Haloarculaceae</taxon>
        <taxon>Haloarcula</taxon>
    </lineage>
</organism>
<accession>A0A4C2ELT6</accession>
<evidence type="ECO:0000313" key="2">
    <source>
        <dbReference type="EMBL" id="GCF15511.1"/>
    </source>
</evidence>
<evidence type="ECO:0000259" key="1">
    <source>
        <dbReference type="Pfam" id="PF24035"/>
    </source>
</evidence>
<comment type="caution">
    <text evidence="2">The sequence shown here is derived from an EMBL/GenBank/DDBJ whole genome shotgun (WGS) entry which is preliminary data.</text>
</comment>
<reference evidence="2 3" key="1">
    <citation type="submission" date="2019-02" db="EMBL/GenBank/DDBJ databases">
        <title>Haloarcula mannanilyticum sp. nov., a mannan degrading haloarchaeon isolated from commercial salt.</title>
        <authorList>
            <person name="Enomoto S."/>
            <person name="Shimane Y."/>
            <person name="Kamekura M."/>
            <person name="Ito T."/>
            <person name="Moriya O."/>
            <person name="Ihara K."/>
            <person name="Takahashi-Ando N."/>
            <person name="Fukushima Y."/>
            <person name="Yoshida Y."/>
            <person name="Usama R."/>
            <person name="Takai K."/>
            <person name="Minegishi H."/>
        </authorList>
    </citation>
    <scope>NUCLEOTIDE SEQUENCE [LARGE SCALE GENOMIC DNA]</scope>
    <source>
        <strain evidence="2 3">MD130-1</strain>
    </source>
</reference>
<feature type="domain" description="DUF7344" evidence="1">
    <location>
        <begin position="13"/>
        <end position="85"/>
    </location>
</feature>
<proteinExistence type="predicted"/>
<dbReference type="InterPro" id="IPR036388">
    <property type="entry name" value="WH-like_DNA-bd_sf"/>
</dbReference>
<gene>
    <name evidence="2" type="ORF">Harman_34460</name>
</gene>
<keyword evidence="3" id="KW-1185">Reference proteome</keyword>
<dbReference type="OrthoDB" id="241157at2157"/>
<protein>
    <recommendedName>
        <fullName evidence="1">DUF7344 domain-containing protein</fullName>
    </recommendedName>
</protein>
<evidence type="ECO:0000313" key="3">
    <source>
        <dbReference type="Proteomes" id="UP000304382"/>
    </source>
</evidence>
<name>A0A4C2ELT6_9EURY</name>